<evidence type="ECO:0000256" key="7">
    <source>
        <dbReference type="ARBA" id="ARBA00023136"/>
    </source>
</evidence>
<keyword evidence="7 8" id="KW-0472">Membrane</keyword>
<dbReference type="PRINTS" id="PR00758">
    <property type="entry name" value="ARSENICPUMP"/>
</dbReference>
<evidence type="ECO:0000256" key="4">
    <source>
        <dbReference type="ARBA" id="ARBA00022475"/>
    </source>
</evidence>
<dbReference type="PANTHER" id="PTHR43568:SF1">
    <property type="entry name" value="P PROTEIN"/>
    <property type="match status" value="1"/>
</dbReference>
<feature type="transmembrane region" description="Helical" evidence="8">
    <location>
        <begin position="61"/>
        <end position="85"/>
    </location>
</feature>
<feature type="transmembrane region" description="Helical" evidence="8">
    <location>
        <begin position="6"/>
        <end position="24"/>
    </location>
</feature>
<dbReference type="EMBL" id="VSSQ01000145">
    <property type="protein sequence ID" value="MPL81072.1"/>
    <property type="molecule type" value="Genomic_DNA"/>
</dbReference>
<feature type="transmembrane region" description="Helical" evidence="8">
    <location>
        <begin position="345"/>
        <end position="371"/>
    </location>
</feature>
<accession>A0A644UQN3</accession>
<feature type="transmembrane region" description="Helical" evidence="8">
    <location>
        <begin position="383"/>
        <end position="408"/>
    </location>
</feature>
<reference evidence="10" key="1">
    <citation type="submission" date="2019-08" db="EMBL/GenBank/DDBJ databases">
        <authorList>
            <person name="Kucharzyk K."/>
            <person name="Murdoch R.W."/>
            <person name="Higgins S."/>
            <person name="Loffler F."/>
        </authorList>
    </citation>
    <scope>NUCLEOTIDE SEQUENCE</scope>
</reference>
<keyword evidence="4" id="KW-1003">Cell membrane</keyword>
<dbReference type="AlphaFoldDB" id="A0A644UQN3"/>
<evidence type="ECO:0000256" key="8">
    <source>
        <dbReference type="SAM" id="Phobius"/>
    </source>
</evidence>
<evidence type="ECO:0000256" key="3">
    <source>
        <dbReference type="ARBA" id="ARBA00022448"/>
    </source>
</evidence>
<feature type="transmembrane region" description="Helical" evidence="8">
    <location>
        <begin position="31"/>
        <end position="49"/>
    </location>
</feature>
<feature type="transmembrane region" description="Helical" evidence="8">
    <location>
        <begin position="97"/>
        <end position="126"/>
    </location>
</feature>
<dbReference type="GO" id="GO:0015105">
    <property type="term" value="F:arsenite transmembrane transporter activity"/>
    <property type="evidence" value="ECO:0007669"/>
    <property type="project" value="InterPro"/>
</dbReference>
<keyword evidence="3" id="KW-0813">Transport</keyword>
<evidence type="ECO:0000313" key="10">
    <source>
        <dbReference type="EMBL" id="MPL81072.1"/>
    </source>
</evidence>
<feature type="transmembrane region" description="Helical" evidence="8">
    <location>
        <begin position="175"/>
        <end position="198"/>
    </location>
</feature>
<proteinExistence type="inferred from homology"/>
<protein>
    <submittedName>
        <fullName evidence="10">Putative transporter</fullName>
    </submittedName>
</protein>
<feature type="transmembrane region" description="Helical" evidence="8">
    <location>
        <begin position="273"/>
        <end position="295"/>
    </location>
</feature>
<sequence>MSIETLGLIIFIITYIGIIFTRLPKVNIDRPSAAFTGAVAMIVFGVISFEDAIKSIDFNTITLLLGMMIIVSTLKIEGFFSLIASKTISYSHSRNKLLIIIVFITGIASAFLVNDAVVLLFTPIIISICRKTNLNPIPYLIAEILSSNIGSTMTITGNPQNMLIGISSNITYLDFLIKLLPISIIGMIIIVFVVKLFYRKHFQDKNKLEFQTDYKYDFKKMRISVLIFLLVIIGFFLGKILSLSIPIIALMGASLILLFGKAKPSSVIKDVDWVLLLFFACLFILVSSIQSLGLLDRFINIELNENLSSIIGLHSLSLVMSQILSNVPYTVLMTPLMEVVNNENLWLALASSATLAGNATIIGAMANLIVIESSEKENVKISFWEFFKIGILTTIITLLLSIALFYIYSII</sequence>
<feature type="domain" description="Citrate transporter-like" evidence="9">
    <location>
        <begin position="15"/>
        <end position="338"/>
    </location>
</feature>
<evidence type="ECO:0000256" key="6">
    <source>
        <dbReference type="ARBA" id="ARBA00022989"/>
    </source>
</evidence>
<comment type="subcellular location">
    <subcellularLocation>
        <location evidence="1">Cell membrane</location>
        <topology evidence="1">Multi-pass membrane protein</topology>
    </subcellularLocation>
</comment>
<dbReference type="InterPro" id="IPR051475">
    <property type="entry name" value="Diverse_Ion_Transporter"/>
</dbReference>
<feature type="transmembrane region" description="Helical" evidence="8">
    <location>
        <begin position="225"/>
        <end position="253"/>
    </location>
</feature>
<comment type="similarity">
    <text evidence="2">Belongs to the CitM (TC 2.A.11) transporter family.</text>
</comment>
<evidence type="ECO:0000256" key="2">
    <source>
        <dbReference type="ARBA" id="ARBA00009843"/>
    </source>
</evidence>
<organism evidence="10">
    <name type="scientific">bioreactor metagenome</name>
    <dbReference type="NCBI Taxonomy" id="1076179"/>
    <lineage>
        <taxon>unclassified sequences</taxon>
        <taxon>metagenomes</taxon>
        <taxon>ecological metagenomes</taxon>
    </lineage>
</organism>
<name>A0A644UQN3_9ZZZZ</name>
<dbReference type="Pfam" id="PF03600">
    <property type="entry name" value="CitMHS"/>
    <property type="match status" value="1"/>
</dbReference>
<evidence type="ECO:0000256" key="1">
    <source>
        <dbReference type="ARBA" id="ARBA00004651"/>
    </source>
</evidence>
<comment type="caution">
    <text evidence="10">The sequence shown here is derived from an EMBL/GenBank/DDBJ whole genome shotgun (WGS) entry which is preliminary data.</text>
</comment>
<evidence type="ECO:0000259" key="9">
    <source>
        <dbReference type="Pfam" id="PF03600"/>
    </source>
</evidence>
<dbReference type="InterPro" id="IPR000802">
    <property type="entry name" value="Arsenical_pump_ArsB"/>
</dbReference>
<dbReference type="PANTHER" id="PTHR43568">
    <property type="entry name" value="P PROTEIN"/>
    <property type="match status" value="1"/>
</dbReference>
<keyword evidence="6 8" id="KW-1133">Transmembrane helix</keyword>
<gene>
    <name evidence="10" type="ORF">SDC9_26981</name>
</gene>
<keyword evidence="5 8" id="KW-0812">Transmembrane</keyword>
<dbReference type="GO" id="GO:0005886">
    <property type="term" value="C:plasma membrane"/>
    <property type="evidence" value="ECO:0007669"/>
    <property type="project" value="UniProtKB-SubCell"/>
</dbReference>
<dbReference type="InterPro" id="IPR004680">
    <property type="entry name" value="Cit_transptr-like_dom"/>
</dbReference>
<evidence type="ECO:0000256" key="5">
    <source>
        <dbReference type="ARBA" id="ARBA00022692"/>
    </source>
</evidence>
<feature type="transmembrane region" description="Helical" evidence="8">
    <location>
        <begin position="307"/>
        <end position="325"/>
    </location>
</feature>